<organism evidence="1 2">
    <name type="scientific">Arachnia propionica</name>
    <dbReference type="NCBI Taxonomy" id="1750"/>
    <lineage>
        <taxon>Bacteria</taxon>
        <taxon>Bacillati</taxon>
        <taxon>Actinomycetota</taxon>
        <taxon>Actinomycetes</taxon>
        <taxon>Propionibacteriales</taxon>
        <taxon>Propionibacteriaceae</taxon>
        <taxon>Arachnia</taxon>
    </lineage>
</organism>
<dbReference type="InterPro" id="IPR017850">
    <property type="entry name" value="Alkaline_phosphatase_core_sf"/>
</dbReference>
<dbReference type="EMBL" id="RQYT01000002">
    <property type="protein sequence ID" value="RRD51120.1"/>
    <property type="molecule type" value="Genomic_DNA"/>
</dbReference>
<dbReference type="AlphaFoldDB" id="A0A3P1X0A1"/>
<dbReference type="Pfam" id="PF01663">
    <property type="entry name" value="Phosphodiest"/>
    <property type="match status" value="1"/>
</dbReference>
<reference evidence="1 2" key="1">
    <citation type="submission" date="2018-11" db="EMBL/GenBank/DDBJ databases">
        <title>Genomes From Bacteria Associated with the Canine Oral Cavity: a Test Case for Automated Genome-Based Taxonomic Assignment.</title>
        <authorList>
            <person name="Coil D.A."/>
            <person name="Jospin G."/>
            <person name="Darling A.E."/>
            <person name="Wallis C."/>
            <person name="Davis I.J."/>
            <person name="Harris S."/>
            <person name="Eisen J.A."/>
            <person name="Holcombe L.J."/>
            <person name="O'Flynn C."/>
        </authorList>
    </citation>
    <scope>NUCLEOTIDE SEQUENCE [LARGE SCALE GENOMIC DNA]</scope>
    <source>
        <strain evidence="1 2">OH2822_COT-296</strain>
    </source>
</reference>
<name>A0A3P1X0A1_9ACTN</name>
<proteinExistence type="predicted"/>
<evidence type="ECO:0000313" key="1">
    <source>
        <dbReference type="EMBL" id="RRD51120.1"/>
    </source>
</evidence>
<comment type="caution">
    <text evidence="1">The sequence shown here is derived from an EMBL/GenBank/DDBJ whole genome shotgun (WGS) entry which is preliminary data.</text>
</comment>
<dbReference type="PANTHER" id="PTHR10151">
    <property type="entry name" value="ECTONUCLEOTIDE PYROPHOSPHATASE/PHOSPHODIESTERASE"/>
    <property type="match status" value="1"/>
</dbReference>
<sequence>MTGFVLPSYDGPCLSGVLPAVVASLRGEASLIPIPQARRHVVFMVDGLGWEALSTHRADSTFLAPRLAQATRLTCAVPSTTATSLTSLGCGMAPGGHGVVGYSFRDPDRDEVLNALTWEGGPEDVAGFRCAPTVYEQLRAEGIGSSCVSLARFETSGLQQTGFAGTTFRGVDKESDAETLISLILGELEHSRVVYVYERLLDHDGHAHGVGSWQWLDRLGVVEDLVQAVSEALPSDTALLITGDHGMINVPKHRQIVIEDHPALAGARLVGGEPRLRQLYTDEPQDLAARWRDELGERAEVWLRDDAIDAGWFGKVRDRVRPRIGDVLVAMREDWAVNTTARPKEFGLVGQHGSLTSAEMYVPLFTIGPRR</sequence>
<dbReference type="Gene3D" id="3.40.720.10">
    <property type="entry name" value="Alkaline Phosphatase, subunit A"/>
    <property type="match status" value="1"/>
</dbReference>
<accession>A0A3P1X0A1</accession>
<dbReference type="Proteomes" id="UP000280935">
    <property type="component" value="Unassembled WGS sequence"/>
</dbReference>
<dbReference type="SUPFAM" id="SSF53649">
    <property type="entry name" value="Alkaline phosphatase-like"/>
    <property type="match status" value="1"/>
</dbReference>
<gene>
    <name evidence="1" type="ORF">EII35_01580</name>
</gene>
<dbReference type="InterPro" id="IPR002591">
    <property type="entry name" value="Phosphodiest/P_Trfase"/>
</dbReference>
<evidence type="ECO:0000313" key="2">
    <source>
        <dbReference type="Proteomes" id="UP000280935"/>
    </source>
</evidence>
<dbReference type="PANTHER" id="PTHR10151:SF120">
    <property type="entry name" value="BIS(5'-ADENOSYL)-TRIPHOSPHATASE"/>
    <property type="match status" value="1"/>
</dbReference>
<dbReference type="RefSeq" id="WP_125226713.1">
    <property type="nucleotide sequence ID" value="NZ_RQYT01000002.1"/>
</dbReference>
<protein>
    <submittedName>
        <fullName evidence="1">Alkaline phosphatase family protein</fullName>
    </submittedName>
</protein>
<dbReference type="GO" id="GO:0016787">
    <property type="term" value="F:hydrolase activity"/>
    <property type="evidence" value="ECO:0007669"/>
    <property type="project" value="UniProtKB-ARBA"/>
</dbReference>
<dbReference type="OrthoDB" id="9779267at2"/>